<dbReference type="Proteomes" id="UP000233837">
    <property type="component" value="Unassembled WGS sequence"/>
</dbReference>
<reference evidence="3 4" key="1">
    <citation type="journal article" date="2016" name="Sci. Rep.">
        <title>The Dendrobium catenatum Lindl. genome sequence provides insights into polysaccharide synthase, floral development and adaptive evolution.</title>
        <authorList>
            <person name="Zhang G.Q."/>
            <person name="Xu Q."/>
            <person name="Bian C."/>
            <person name="Tsai W.C."/>
            <person name="Yeh C.M."/>
            <person name="Liu K.W."/>
            <person name="Yoshida K."/>
            <person name="Zhang L.S."/>
            <person name="Chang S.B."/>
            <person name="Chen F."/>
            <person name="Shi Y."/>
            <person name="Su Y.Y."/>
            <person name="Zhang Y.Q."/>
            <person name="Chen L.J."/>
            <person name="Yin Y."/>
            <person name="Lin M."/>
            <person name="Huang H."/>
            <person name="Deng H."/>
            <person name="Wang Z.W."/>
            <person name="Zhu S.L."/>
            <person name="Zhao X."/>
            <person name="Deng C."/>
            <person name="Niu S.C."/>
            <person name="Huang J."/>
            <person name="Wang M."/>
            <person name="Liu G.H."/>
            <person name="Yang H.J."/>
            <person name="Xiao X.J."/>
            <person name="Hsiao Y.Y."/>
            <person name="Wu W.L."/>
            <person name="Chen Y.Y."/>
            <person name="Mitsuda N."/>
            <person name="Ohme-Takagi M."/>
            <person name="Luo Y.B."/>
            <person name="Van de Peer Y."/>
            <person name="Liu Z.J."/>
        </authorList>
    </citation>
    <scope>NUCLEOTIDE SEQUENCE [LARGE SCALE GENOMIC DNA]</scope>
    <source>
        <tissue evidence="3">The whole plant</tissue>
    </source>
</reference>
<keyword evidence="1" id="KW-0175">Coiled coil</keyword>
<evidence type="ECO:0000313" key="3">
    <source>
        <dbReference type="EMBL" id="PKU60350.1"/>
    </source>
</evidence>
<keyword evidence="2" id="KW-1133">Transmembrane helix</keyword>
<organism evidence="3 4">
    <name type="scientific">Dendrobium catenatum</name>
    <dbReference type="NCBI Taxonomy" id="906689"/>
    <lineage>
        <taxon>Eukaryota</taxon>
        <taxon>Viridiplantae</taxon>
        <taxon>Streptophyta</taxon>
        <taxon>Embryophyta</taxon>
        <taxon>Tracheophyta</taxon>
        <taxon>Spermatophyta</taxon>
        <taxon>Magnoliopsida</taxon>
        <taxon>Liliopsida</taxon>
        <taxon>Asparagales</taxon>
        <taxon>Orchidaceae</taxon>
        <taxon>Epidendroideae</taxon>
        <taxon>Malaxideae</taxon>
        <taxon>Dendrobiinae</taxon>
        <taxon>Dendrobium</taxon>
    </lineage>
</organism>
<feature type="coiled-coil region" evidence="1">
    <location>
        <begin position="16"/>
        <end position="43"/>
    </location>
</feature>
<dbReference type="AlphaFoldDB" id="A0A2I0VAC5"/>
<keyword evidence="2" id="KW-0812">Transmembrane</keyword>
<accession>A0A2I0VAC5</accession>
<name>A0A2I0VAC5_9ASPA</name>
<proteinExistence type="predicted"/>
<evidence type="ECO:0000256" key="1">
    <source>
        <dbReference type="SAM" id="Coils"/>
    </source>
</evidence>
<feature type="transmembrane region" description="Helical" evidence="2">
    <location>
        <begin position="137"/>
        <end position="157"/>
    </location>
</feature>
<keyword evidence="4" id="KW-1185">Reference proteome</keyword>
<sequence>MGKKNRSASSFQTKTIHQLKNLNDQLVKEVTECRKQIEQLQFQIAILVSHHNIDIAESERDTSSIVKSECEASPNFTEAAAHGNTEMELLDVYIEKDEIQSNMNHIIEEKDCTIPCLEQPRTIEDAGCGGGRKWKKWICSAALATASFSVVAAVVTLCSSKSSNPKN</sequence>
<protein>
    <submittedName>
        <fullName evidence="3">Uncharacterized protein</fullName>
    </submittedName>
</protein>
<evidence type="ECO:0000313" key="4">
    <source>
        <dbReference type="Proteomes" id="UP000233837"/>
    </source>
</evidence>
<keyword evidence="2" id="KW-0472">Membrane</keyword>
<gene>
    <name evidence="3" type="ORF">MA16_Dca027986</name>
</gene>
<evidence type="ECO:0000256" key="2">
    <source>
        <dbReference type="SAM" id="Phobius"/>
    </source>
</evidence>
<reference evidence="3 4" key="2">
    <citation type="journal article" date="2017" name="Nature">
        <title>The Apostasia genome and the evolution of orchids.</title>
        <authorList>
            <person name="Zhang G.Q."/>
            <person name="Liu K.W."/>
            <person name="Li Z."/>
            <person name="Lohaus R."/>
            <person name="Hsiao Y.Y."/>
            <person name="Niu S.C."/>
            <person name="Wang J.Y."/>
            <person name="Lin Y.C."/>
            <person name="Xu Q."/>
            <person name="Chen L.J."/>
            <person name="Yoshida K."/>
            <person name="Fujiwara S."/>
            <person name="Wang Z.W."/>
            <person name="Zhang Y.Q."/>
            <person name="Mitsuda N."/>
            <person name="Wang M."/>
            <person name="Liu G.H."/>
            <person name="Pecoraro L."/>
            <person name="Huang H.X."/>
            <person name="Xiao X.J."/>
            <person name="Lin M."/>
            <person name="Wu X.Y."/>
            <person name="Wu W.L."/>
            <person name="Chen Y.Y."/>
            <person name="Chang S.B."/>
            <person name="Sakamoto S."/>
            <person name="Ohme-Takagi M."/>
            <person name="Yagi M."/>
            <person name="Zeng S.J."/>
            <person name="Shen C.Y."/>
            <person name="Yeh C.M."/>
            <person name="Luo Y.B."/>
            <person name="Tsai W.C."/>
            <person name="Van de Peer Y."/>
            <person name="Liu Z.J."/>
        </authorList>
    </citation>
    <scope>NUCLEOTIDE SEQUENCE [LARGE SCALE GENOMIC DNA]</scope>
    <source>
        <tissue evidence="3">The whole plant</tissue>
    </source>
</reference>
<dbReference type="EMBL" id="KZ505152">
    <property type="protein sequence ID" value="PKU60350.1"/>
    <property type="molecule type" value="Genomic_DNA"/>
</dbReference>